<reference evidence="2" key="1">
    <citation type="submission" date="2019-04" db="EMBL/GenBank/DDBJ databases">
        <title>Sequencing of skin fungus with MAO and IRED activity.</title>
        <authorList>
            <person name="Marsaioli A.J."/>
            <person name="Bonatto J.M.C."/>
            <person name="Reis Junior O."/>
        </authorList>
    </citation>
    <scope>NUCLEOTIDE SEQUENCE</scope>
    <source>
        <strain evidence="2">28M1</strain>
    </source>
</reference>
<sequence>MFNNDGRRSGPRTKKSVKFQAAEEVIGAQDNEDIWRAGTREEIVPKDVAIRERRERDMFNGALRNILGTCAASLPPRPRRGMSKVRPEDAGEEGLLLEETED</sequence>
<evidence type="ECO:0000256" key="1">
    <source>
        <dbReference type="SAM" id="MobiDB-lite"/>
    </source>
</evidence>
<dbReference type="AlphaFoldDB" id="A0A9P4X121"/>
<organism evidence="2 3">
    <name type="scientific">Didymella heteroderae</name>
    <dbReference type="NCBI Taxonomy" id="1769908"/>
    <lineage>
        <taxon>Eukaryota</taxon>
        <taxon>Fungi</taxon>
        <taxon>Dikarya</taxon>
        <taxon>Ascomycota</taxon>
        <taxon>Pezizomycotina</taxon>
        <taxon>Dothideomycetes</taxon>
        <taxon>Pleosporomycetidae</taxon>
        <taxon>Pleosporales</taxon>
        <taxon>Pleosporineae</taxon>
        <taxon>Didymellaceae</taxon>
        <taxon>Didymella</taxon>
    </lineage>
</organism>
<name>A0A9P4X121_9PLEO</name>
<proteinExistence type="predicted"/>
<comment type="caution">
    <text evidence="2">The sequence shown here is derived from an EMBL/GenBank/DDBJ whole genome shotgun (WGS) entry which is preliminary data.</text>
</comment>
<protein>
    <submittedName>
        <fullName evidence="2">Uncharacterized protein</fullName>
    </submittedName>
</protein>
<accession>A0A9P4X121</accession>
<dbReference type="Proteomes" id="UP000758155">
    <property type="component" value="Unassembled WGS sequence"/>
</dbReference>
<gene>
    <name evidence="2" type="ORF">E8E12_007801</name>
</gene>
<dbReference type="EMBL" id="SWKV01000003">
    <property type="protein sequence ID" value="KAF3046923.1"/>
    <property type="molecule type" value="Genomic_DNA"/>
</dbReference>
<evidence type="ECO:0000313" key="2">
    <source>
        <dbReference type="EMBL" id="KAF3046923.1"/>
    </source>
</evidence>
<feature type="region of interest" description="Disordered" evidence="1">
    <location>
        <begin position="74"/>
        <end position="102"/>
    </location>
</feature>
<feature type="compositionally biased region" description="Acidic residues" evidence="1">
    <location>
        <begin position="90"/>
        <end position="102"/>
    </location>
</feature>
<keyword evidence="3" id="KW-1185">Reference proteome</keyword>
<evidence type="ECO:0000313" key="3">
    <source>
        <dbReference type="Proteomes" id="UP000758155"/>
    </source>
</evidence>